<gene>
    <name evidence="4" type="ORF">UY3_15318</name>
</gene>
<evidence type="ECO:0000313" key="5">
    <source>
        <dbReference type="Proteomes" id="UP000031443"/>
    </source>
</evidence>
<dbReference type="GO" id="GO:0035803">
    <property type="term" value="P:egg coat formation"/>
    <property type="evidence" value="ECO:0007669"/>
    <property type="project" value="TreeGrafter"/>
</dbReference>
<dbReference type="Gene3D" id="2.60.40.3210">
    <property type="entry name" value="Zona pellucida, ZP-N domain"/>
    <property type="match status" value="1"/>
</dbReference>
<sequence length="592" mass="65564">APINSVLYECNKTSIHLAVKIDPLGNGLLLDPQLVHLGSCLYSIDDGQGFLHFQYRLKDCGFSRLTSGNMIEYFTDLVYRPSPGTGRRYAASFTERINCTDYEAGHLTPIYISSVTGHLSASGVLMFTVTLMNVDFSAPSDSKIFFLGSQIHIEFSVKSSFHQPLQIFVDECTATPTPELSKSPRNYSIIANHGCLVDGKVANSQFLPRQTPEAIQLSLQAFEFVGVDSDIYLHCQVLVWDPRVLMDPTRKACSFHRDTNRWELLDSPSLSSGCSCCDSLCQATTSRHKRDLEGSAREGGLVHAVVVGPLKVQKLAAKTGSYEWDSDGSPAIQSHTEDFSVMAEPPAYNPGSPIHVEARVESSAGVSPRIYVDECYGTRAKHLNHSRRIYVIVNNHGCLHGGESGDIAIWRRPEDSALQFAIQAFMLAGEPEEKIYIHCLLTAWGQESLTRLGKKSCYYNRTSFSWQNLEDPSQNLKCSCCDSHCPADPTPPGELRERCHTLKKLLLVGVAFVGSCLVGALFVGGLLALALALFRSYQSSKGQRLLRKRKEYPYHTELQTVVSALVTAEEIQKDQRESSIDYNLNTDASEKE</sequence>
<reference evidence="5" key="1">
    <citation type="journal article" date="2013" name="Nat. Genet.">
        <title>The draft genomes of soft-shell turtle and green sea turtle yield insights into the development and evolution of the turtle-specific body plan.</title>
        <authorList>
            <person name="Wang Z."/>
            <person name="Pascual-Anaya J."/>
            <person name="Zadissa A."/>
            <person name="Li W."/>
            <person name="Niimura Y."/>
            <person name="Huang Z."/>
            <person name="Li C."/>
            <person name="White S."/>
            <person name="Xiong Z."/>
            <person name="Fang D."/>
            <person name="Wang B."/>
            <person name="Ming Y."/>
            <person name="Chen Y."/>
            <person name="Zheng Y."/>
            <person name="Kuraku S."/>
            <person name="Pignatelli M."/>
            <person name="Herrero J."/>
            <person name="Beal K."/>
            <person name="Nozawa M."/>
            <person name="Li Q."/>
            <person name="Wang J."/>
            <person name="Zhang H."/>
            <person name="Yu L."/>
            <person name="Shigenobu S."/>
            <person name="Wang J."/>
            <person name="Liu J."/>
            <person name="Flicek P."/>
            <person name="Searle S."/>
            <person name="Wang J."/>
            <person name="Kuratani S."/>
            <person name="Yin Y."/>
            <person name="Aken B."/>
            <person name="Zhang G."/>
            <person name="Irie N."/>
        </authorList>
    </citation>
    <scope>NUCLEOTIDE SEQUENCE [LARGE SCALE GENOMIC DNA]</scope>
</reference>
<dbReference type="GO" id="GO:0007339">
    <property type="term" value="P:binding of sperm to zona pellucida"/>
    <property type="evidence" value="ECO:0007669"/>
    <property type="project" value="TreeGrafter"/>
</dbReference>
<dbReference type="PANTHER" id="PTHR11576">
    <property type="entry name" value="ZONA PELLUCIDA SPERM-BINDING PROTEIN 3"/>
    <property type="match status" value="1"/>
</dbReference>
<feature type="transmembrane region" description="Helical" evidence="2">
    <location>
        <begin position="505"/>
        <end position="534"/>
    </location>
</feature>
<organism evidence="4 5">
    <name type="scientific">Chelonia mydas</name>
    <name type="common">Green sea-turtle</name>
    <name type="synonym">Chelonia agassizi</name>
    <dbReference type="NCBI Taxonomy" id="8469"/>
    <lineage>
        <taxon>Eukaryota</taxon>
        <taxon>Metazoa</taxon>
        <taxon>Chordata</taxon>
        <taxon>Craniata</taxon>
        <taxon>Vertebrata</taxon>
        <taxon>Euteleostomi</taxon>
        <taxon>Archelosauria</taxon>
        <taxon>Testudinata</taxon>
        <taxon>Testudines</taxon>
        <taxon>Cryptodira</taxon>
        <taxon>Durocryptodira</taxon>
        <taxon>Americhelydia</taxon>
        <taxon>Chelonioidea</taxon>
        <taxon>Cheloniidae</taxon>
        <taxon>Chelonia</taxon>
    </lineage>
</organism>
<dbReference type="SMART" id="SM00241">
    <property type="entry name" value="ZP"/>
    <property type="match status" value="1"/>
</dbReference>
<keyword evidence="2" id="KW-0812">Transmembrane</keyword>
<keyword evidence="2" id="KW-1133">Transmembrane helix</keyword>
<feature type="non-terminal residue" evidence="4">
    <location>
        <position position="1"/>
    </location>
</feature>
<dbReference type="Gene3D" id="2.60.40.4100">
    <property type="entry name" value="Zona pellucida, ZP-C domain"/>
    <property type="match status" value="2"/>
</dbReference>
<dbReference type="eggNOG" id="ENOG502S0H1">
    <property type="taxonomic scope" value="Eukaryota"/>
</dbReference>
<dbReference type="EMBL" id="KB568671">
    <property type="protein sequence ID" value="EMP27581.1"/>
    <property type="molecule type" value="Genomic_DNA"/>
</dbReference>
<dbReference type="InterPro" id="IPR055355">
    <property type="entry name" value="ZP-C"/>
</dbReference>
<dbReference type="Pfam" id="PF00100">
    <property type="entry name" value="Zona_pellucida"/>
    <property type="match status" value="2"/>
</dbReference>
<dbReference type="GO" id="GO:0032190">
    <property type="term" value="F:acrosin binding"/>
    <property type="evidence" value="ECO:0007669"/>
    <property type="project" value="TreeGrafter"/>
</dbReference>
<proteinExistence type="predicted"/>
<evidence type="ECO:0000259" key="3">
    <source>
        <dbReference type="PROSITE" id="PS51034"/>
    </source>
</evidence>
<dbReference type="AlphaFoldDB" id="M7AQK0"/>
<keyword evidence="5" id="KW-1185">Reference proteome</keyword>
<keyword evidence="1" id="KW-1015">Disulfide bond</keyword>
<dbReference type="FunFam" id="2.60.40.4100:FF:000002">
    <property type="entry name" value="Zona pellucida sperm-binding protein 3"/>
    <property type="match status" value="2"/>
</dbReference>
<dbReference type="GO" id="GO:2000344">
    <property type="term" value="P:positive regulation of acrosome reaction"/>
    <property type="evidence" value="ECO:0007669"/>
    <property type="project" value="TreeGrafter"/>
</dbReference>
<dbReference type="PANTHER" id="PTHR11576:SF3">
    <property type="entry name" value="SI:CH211-14A17.6-RELATED"/>
    <property type="match status" value="1"/>
</dbReference>
<feature type="domain" description="ZP" evidence="3">
    <location>
        <begin position="9"/>
        <end position="260"/>
    </location>
</feature>
<dbReference type="InterPro" id="IPR001507">
    <property type="entry name" value="ZP_dom"/>
</dbReference>
<keyword evidence="2" id="KW-0472">Membrane</keyword>
<dbReference type="PROSITE" id="PS51034">
    <property type="entry name" value="ZP_2"/>
    <property type="match status" value="1"/>
</dbReference>
<dbReference type="GO" id="GO:0031012">
    <property type="term" value="C:extracellular matrix"/>
    <property type="evidence" value="ECO:0007669"/>
    <property type="project" value="TreeGrafter"/>
</dbReference>
<protein>
    <submittedName>
        <fullName evidence="4">Zona pellucida sperm-binding protein 3</fullName>
    </submittedName>
</protein>
<accession>M7AQK0</accession>
<dbReference type="InterPro" id="IPR042235">
    <property type="entry name" value="ZP-C_dom"/>
</dbReference>
<evidence type="ECO:0000313" key="4">
    <source>
        <dbReference type="EMBL" id="EMP27581.1"/>
    </source>
</evidence>
<name>M7AQK0_CHEMY</name>
<evidence type="ECO:0000256" key="1">
    <source>
        <dbReference type="ARBA" id="ARBA00023157"/>
    </source>
</evidence>
<dbReference type="Proteomes" id="UP000031443">
    <property type="component" value="Unassembled WGS sequence"/>
</dbReference>
<evidence type="ECO:0000256" key="2">
    <source>
        <dbReference type="SAM" id="Phobius"/>
    </source>
</evidence>